<evidence type="ECO:0000313" key="3">
    <source>
        <dbReference type="EMBL" id="TNN73891.1"/>
    </source>
</evidence>
<feature type="region of interest" description="Disordered" evidence="1">
    <location>
        <begin position="66"/>
        <end position="86"/>
    </location>
</feature>
<proteinExistence type="predicted"/>
<keyword evidence="4" id="KW-1185">Reference proteome</keyword>
<keyword evidence="2" id="KW-0812">Transmembrane</keyword>
<comment type="caution">
    <text evidence="3">The sequence shown here is derived from an EMBL/GenBank/DDBJ whole genome shotgun (WGS) entry which is preliminary data.</text>
</comment>
<organism evidence="3 4">
    <name type="scientific">Liparis tanakae</name>
    <name type="common">Tanaka's snailfish</name>
    <dbReference type="NCBI Taxonomy" id="230148"/>
    <lineage>
        <taxon>Eukaryota</taxon>
        <taxon>Metazoa</taxon>
        <taxon>Chordata</taxon>
        <taxon>Craniata</taxon>
        <taxon>Vertebrata</taxon>
        <taxon>Euteleostomi</taxon>
        <taxon>Actinopterygii</taxon>
        <taxon>Neopterygii</taxon>
        <taxon>Teleostei</taxon>
        <taxon>Neoteleostei</taxon>
        <taxon>Acanthomorphata</taxon>
        <taxon>Eupercaria</taxon>
        <taxon>Perciformes</taxon>
        <taxon>Cottioidei</taxon>
        <taxon>Cottales</taxon>
        <taxon>Liparidae</taxon>
        <taxon>Liparis</taxon>
    </lineage>
</organism>
<gene>
    <name evidence="3" type="ORF">EYF80_015908</name>
</gene>
<accession>A0A4Z2I7W5</accession>
<name>A0A4Z2I7W5_9TELE</name>
<dbReference type="AlphaFoldDB" id="A0A4Z2I7W5"/>
<evidence type="ECO:0000313" key="4">
    <source>
        <dbReference type="Proteomes" id="UP000314294"/>
    </source>
</evidence>
<feature type="transmembrane region" description="Helical" evidence="2">
    <location>
        <begin position="131"/>
        <end position="149"/>
    </location>
</feature>
<evidence type="ECO:0000256" key="1">
    <source>
        <dbReference type="SAM" id="MobiDB-lite"/>
    </source>
</evidence>
<evidence type="ECO:0000256" key="2">
    <source>
        <dbReference type="SAM" id="Phobius"/>
    </source>
</evidence>
<reference evidence="3 4" key="1">
    <citation type="submission" date="2019-03" db="EMBL/GenBank/DDBJ databases">
        <title>First draft genome of Liparis tanakae, snailfish: a comprehensive survey of snailfish specific genes.</title>
        <authorList>
            <person name="Kim W."/>
            <person name="Song I."/>
            <person name="Jeong J.-H."/>
            <person name="Kim D."/>
            <person name="Kim S."/>
            <person name="Ryu S."/>
            <person name="Song J.Y."/>
            <person name="Lee S.K."/>
        </authorList>
    </citation>
    <scope>NUCLEOTIDE SEQUENCE [LARGE SCALE GENOMIC DNA]</scope>
    <source>
        <tissue evidence="3">Muscle</tissue>
    </source>
</reference>
<dbReference type="Proteomes" id="UP000314294">
    <property type="component" value="Unassembled WGS sequence"/>
</dbReference>
<keyword evidence="2" id="KW-1133">Transmembrane helix</keyword>
<keyword evidence="2" id="KW-0472">Membrane</keyword>
<sequence>MEGGRMWREEVSFLQADCWMERLRDGQMTMAGRPGPECRLREARASLRVGSGRYAKCTELRPSQRIWQGDPFSHPHPSPASRSPSPSVLPHPSLFFLPSLTPNQESPGLLASWSLASWSLVYWSLVYWSPGLLVSGLLVSGLLVSWSLVSDL</sequence>
<protein>
    <submittedName>
        <fullName evidence="3">Uncharacterized protein</fullName>
    </submittedName>
</protein>
<dbReference type="EMBL" id="SRLO01000120">
    <property type="protein sequence ID" value="TNN73891.1"/>
    <property type="molecule type" value="Genomic_DNA"/>
</dbReference>